<accession>W6UHS0</accession>
<dbReference type="InterPro" id="IPR047192">
    <property type="entry name" value="Euk_RPA1_DBD_C"/>
</dbReference>
<dbReference type="PANTHER" id="PTHR47165:SF4">
    <property type="entry name" value="OS03G0429900 PROTEIN"/>
    <property type="match status" value="1"/>
</dbReference>
<dbReference type="InterPro" id="IPR004365">
    <property type="entry name" value="NA-bd_OB_tRNA"/>
</dbReference>
<dbReference type="Proteomes" id="UP000019149">
    <property type="component" value="Unassembled WGS sequence"/>
</dbReference>
<dbReference type="NCBIfam" id="TIGR00617">
    <property type="entry name" value="rpa1"/>
    <property type="match status" value="1"/>
</dbReference>
<proteinExistence type="inferred from homology"/>
<dbReference type="InterPro" id="IPR007199">
    <property type="entry name" value="Rep_factor-A_N"/>
</dbReference>
<keyword evidence="4 9" id="KW-0479">Metal-binding</keyword>
<evidence type="ECO:0000256" key="10">
    <source>
        <dbReference type="SAM" id="MobiDB-lite"/>
    </source>
</evidence>
<dbReference type="InterPro" id="IPR004591">
    <property type="entry name" value="Rfa1"/>
</dbReference>
<evidence type="ECO:0000256" key="6">
    <source>
        <dbReference type="ARBA" id="ARBA00022833"/>
    </source>
</evidence>
<gene>
    <name evidence="15" type="ORF">EGR_04444</name>
</gene>
<name>W6UHS0_ECHGR</name>
<dbReference type="CDD" id="cd04477">
    <property type="entry name" value="RPA1N"/>
    <property type="match status" value="1"/>
</dbReference>
<dbReference type="GeneID" id="36340159"/>
<evidence type="ECO:0000313" key="15">
    <source>
        <dbReference type="EMBL" id="EUB60611.1"/>
    </source>
</evidence>
<evidence type="ECO:0000256" key="5">
    <source>
        <dbReference type="ARBA" id="ARBA00022771"/>
    </source>
</evidence>
<evidence type="ECO:0000256" key="4">
    <source>
        <dbReference type="ARBA" id="ARBA00022723"/>
    </source>
</evidence>
<feature type="domain" description="Replication factor A C-terminal" evidence="13">
    <location>
        <begin position="449"/>
        <end position="594"/>
    </location>
</feature>
<dbReference type="FunFam" id="2.40.50.140:FF:000064">
    <property type="entry name" value="Replication protein A subunit"/>
    <property type="match status" value="1"/>
</dbReference>
<keyword evidence="7 9" id="KW-0238">DNA-binding</keyword>
<evidence type="ECO:0000259" key="11">
    <source>
        <dbReference type="Pfam" id="PF01336"/>
    </source>
</evidence>
<feature type="domain" description="Replication protein A OB" evidence="14">
    <location>
        <begin position="283"/>
        <end position="379"/>
    </location>
</feature>
<keyword evidence="3 9" id="KW-0235">DNA replication</keyword>
<dbReference type="Gene3D" id="2.40.50.140">
    <property type="entry name" value="Nucleic acid-binding proteins"/>
    <property type="match status" value="4"/>
</dbReference>
<reference evidence="15 16" key="1">
    <citation type="journal article" date="2013" name="Nat. Genet.">
        <title>The genome of the hydatid tapeworm Echinococcus granulosus.</title>
        <authorList>
            <person name="Zheng H."/>
            <person name="Zhang W."/>
            <person name="Zhang L."/>
            <person name="Zhang Z."/>
            <person name="Li J."/>
            <person name="Lu G."/>
            <person name="Zhu Y."/>
            <person name="Wang Y."/>
            <person name="Huang Y."/>
            <person name="Liu J."/>
            <person name="Kang H."/>
            <person name="Chen J."/>
            <person name="Wang L."/>
            <person name="Chen A."/>
            <person name="Yu S."/>
            <person name="Gao Z."/>
            <person name="Jin L."/>
            <person name="Gu W."/>
            <person name="Wang Z."/>
            <person name="Zhao L."/>
            <person name="Shi B."/>
            <person name="Wen H."/>
            <person name="Lin R."/>
            <person name="Jones M.K."/>
            <person name="Brejova B."/>
            <person name="Vinar T."/>
            <person name="Zhao G."/>
            <person name="McManus D.P."/>
            <person name="Chen Z."/>
            <person name="Zhou Y."/>
            <person name="Wang S."/>
        </authorList>
    </citation>
    <scope>NUCLEOTIDE SEQUENCE [LARGE SCALE GENOMIC DNA]</scope>
</reference>
<evidence type="ECO:0000256" key="9">
    <source>
        <dbReference type="RuleBase" id="RU364130"/>
    </source>
</evidence>
<dbReference type="EMBL" id="APAU02000028">
    <property type="protein sequence ID" value="EUB60611.1"/>
    <property type="molecule type" value="Genomic_DNA"/>
</dbReference>
<dbReference type="CDD" id="cd04475">
    <property type="entry name" value="RPA1_DBD_B"/>
    <property type="match status" value="1"/>
</dbReference>
<dbReference type="FunFam" id="2.40.50.140:FF:000090">
    <property type="entry name" value="Replication protein A subunit"/>
    <property type="match status" value="1"/>
</dbReference>
<dbReference type="SUPFAM" id="SSF50249">
    <property type="entry name" value="Nucleic acid-binding proteins"/>
    <property type="match status" value="4"/>
</dbReference>
<dbReference type="STRING" id="6210.W6UHS0"/>
<comment type="subcellular location">
    <subcellularLocation>
        <location evidence="1 9">Nucleus</location>
    </subcellularLocation>
</comment>
<dbReference type="FunFam" id="2.40.50.140:FF:000041">
    <property type="entry name" value="Replication protein A subunit"/>
    <property type="match status" value="1"/>
</dbReference>
<evidence type="ECO:0000256" key="2">
    <source>
        <dbReference type="ARBA" id="ARBA00005690"/>
    </source>
</evidence>
<dbReference type="OrthoDB" id="1751331at2759"/>
<dbReference type="Pfam" id="PF01336">
    <property type="entry name" value="tRNA_anti-codon"/>
    <property type="match status" value="1"/>
</dbReference>
<dbReference type="GO" id="GO:0005634">
    <property type="term" value="C:nucleus"/>
    <property type="evidence" value="ECO:0007669"/>
    <property type="project" value="UniProtKB-SubCell"/>
</dbReference>
<dbReference type="CDD" id="cd04476">
    <property type="entry name" value="RPA1_DBD_C"/>
    <property type="match status" value="1"/>
</dbReference>
<protein>
    <recommendedName>
        <fullName evidence="9">Replication protein A subunit</fullName>
    </recommendedName>
</protein>
<dbReference type="RefSeq" id="XP_024351807.1">
    <property type="nucleotide sequence ID" value="XM_024493693.1"/>
</dbReference>
<keyword evidence="5 9" id="KW-0863">Zinc-finger</keyword>
<evidence type="ECO:0000256" key="8">
    <source>
        <dbReference type="ARBA" id="ARBA00023242"/>
    </source>
</evidence>
<dbReference type="InterPro" id="IPR031657">
    <property type="entry name" value="REPA_OB_2"/>
</dbReference>
<comment type="similarity">
    <text evidence="2 9">Belongs to the replication factor A protein 1 family.</text>
</comment>
<sequence>MVSLTSGAIDRINAGDSIKDPILKVVGYKNVPGSNAGQNRYRLLLSDGVKSHSFAMLATQLNHLVETGKLLNGSIIRLKKFVCNNVQKDKYVVIVLDVDIVGFEQQTPVQGRQPLNQVEDNSSVQSTASSLPDRNVASTPPRCINSPFASASPGTPGGRVFSIQSLNPYQSRWTIRARVSQKGTIRTWQRSGREGKLFSFTLLDSTGEIRATAFNAEVDKFYDQIEVNKVYYISKASLKPANKQFNTTNNDYEMSLNSDTQIVPCEDGEDVSVPSFSFNFVPIGKLDGYQPGDFVDVVGVVHESGDVSTITIRSSQREVQKREVGLVDDSGCLVRLTLWGQEAVDFDGTNHPALVVKSAKLSDFNGRSLSTTTQSSVMIAPTSIPEANRLKGWYENGGGSTFNFEMYRGEIMGEVGGEGFSGTLGSRDWNPLSDLEAPGVGGQAKPDLFTCKAVVTFLKKENFMYQACTTEGCQKKVLDLGNGLYRCEKCNRETPNYKWRLLLSVKISDMTGEHWITCFQNTAEVILGRNAEELGAIKESKDENQMDNVFVNAIFKSWIFRLRAKVDTFNDESRLRVVAIEAKPVSFADYGRQLQKQIEAIIPTLPAELTMDDAMD</sequence>
<organism evidence="15 16">
    <name type="scientific">Echinococcus granulosus</name>
    <name type="common">Hydatid tapeworm</name>
    <dbReference type="NCBI Taxonomy" id="6210"/>
    <lineage>
        <taxon>Eukaryota</taxon>
        <taxon>Metazoa</taxon>
        <taxon>Spiralia</taxon>
        <taxon>Lophotrochozoa</taxon>
        <taxon>Platyhelminthes</taxon>
        <taxon>Cestoda</taxon>
        <taxon>Eucestoda</taxon>
        <taxon>Cyclophyllidea</taxon>
        <taxon>Taeniidae</taxon>
        <taxon>Echinococcus</taxon>
        <taxon>Echinococcus granulosus group</taxon>
    </lineage>
</organism>
<evidence type="ECO:0000259" key="14">
    <source>
        <dbReference type="Pfam" id="PF16900"/>
    </source>
</evidence>
<evidence type="ECO:0000259" key="13">
    <source>
        <dbReference type="Pfam" id="PF08646"/>
    </source>
</evidence>
<feature type="domain" description="OB" evidence="11">
    <location>
        <begin position="173"/>
        <end position="255"/>
    </location>
</feature>
<dbReference type="Pfam" id="PF16900">
    <property type="entry name" value="REPA_OB_2"/>
    <property type="match status" value="1"/>
</dbReference>
<comment type="subunit">
    <text evidence="9">Component of the heterotrimeric canonical replication protein A complex (RPA).</text>
</comment>
<evidence type="ECO:0000259" key="12">
    <source>
        <dbReference type="Pfam" id="PF04057"/>
    </source>
</evidence>
<comment type="function">
    <text evidence="9">As part of the heterotrimeric replication protein A complex (RPA/RP-A), binds and stabilizes single-stranded DNA intermediates, that form during DNA replication or upon DNA stress. It prevents their reannealing and in parallel, recruits and activates different proteins and complexes involved in DNA metabolism. Thereby, it plays an essential role both in DNA replication and the cellular response to DNA damage.</text>
</comment>
<dbReference type="CDD" id="cd04474">
    <property type="entry name" value="RPA1_DBD_A"/>
    <property type="match status" value="1"/>
</dbReference>
<dbReference type="GO" id="GO:0008270">
    <property type="term" value="F:zinc ion binding"/>
    <property type="evidence" value="ECO:0007669"/>
    <property type="project" value="UniProtKB-KW"/>
</dbReference>
<dbReference type="AlphaFoldDB" id="W6UHS0"/>
<dbReference type="GO" id="GO:0006260">
    <property type="term" value="P:DNA replication"/>
    <property type="evidence" value="ECO:0007669"/>
    <property type="project" value="UniProtKB-KW"/>
</dbReference>
<feature type="region of interest" description="Disordered" evidence="10">
    <location>
        <begin position="112"/>
        <end position="136"/>
    </location>
</feature>
<keyword evidence="6 9" id="KW-0862">Zinc</keyword>
<dbReference type="OMA" id="FNSYAML"/>
<dbReference type="GO" id="GO:0006310">
    <property type="term" value="P:DNA recombination"/>
    <property type="evidence" value="ECO:0007669"/>
    <property type="project" value="InterPro"/>
</dbReference>
<evidence type="ECO:0000256" key="3">
    <source>
        <dbReference type="ARBA" id="ARBA00022705"/>
    </source>
</evidence>
<feature type="domain" description="Replication factor-A protein 1 N-terminal" evidence="12">
    <location>
        <begin position="4"/>
        <end position="101"/>
    </location>
</feature>
<evidence type="ECO:0000256" key="7">
    <source>
        <dbReference type="ARBA" id="ARBA00023125"/>
    </source>
</evidence>
<evidence type="ECO:0000313" key="16">
    <source>
        <dbReference type="Proteomes" id="UP000019149"/>
    </source>
</evidence>
<dbReference type="KEGG" id="egl:EGR_04444"/>
<comment type="caution">
    <text evidence="15">The sequence shown here is derived from an EMBL/GenBank/DDBJ whole genome shotgun (WGS) entry which is preliminary data.</text>
</comment>
<keyword evidence="8 9" id="KW-0539">Nucleus</keyword>
<evidence type="ECO:0000256" key="1">
    <source>
        <dbReference type="ARBA" id="ARBA00004123"/>
    </source>
</evidence>
<dbReference type="FunFam" id="2.40.50.140:FF:000117">
    <property type="entry name" value="Replication protein A subunit"/>
    <property type="match status" value="1"/>
</dbReference>
<keyword evidence="16" id="KW-1185">Reference proteome</keyword>
<dbReference type="InterPro" id="IPR012340">
    <property type="entry name" value="NA-bd_OB-fold"/>
</dbReference>
<dbReference type="GO" id="GO:0003677">
    <property type="term" value="F:DNA binding"/>
    <property type="evidence" value="ECO:0007669"/>
    <property type="project" value="UniProtKB-KW"/>
</dbReference>
<dbReference type="InterPro" id="IPR013955">
    <property type="entry name" value="Rep_factor-A_C"/>
</dbReference>
<dbReference type="Pfam" id="PF04057">
    <property type="entry name" value="Rep-A_N"/>
    <property type="match status" value="1"/>
</dbReference>
<dbReference type="Pfam" id="PF08646">
    <property type="entry name" value="Rep_fac-A_C"/>
    <property type="match status" value="1"/>
</dbReference>
<dbReference type="CTD" id="36340159"/>
<dbReference type="GO" id="GO:0006281">
    <property type="term" value="P:DNA repair"/>
    <property type="evidence" value="ECO:0007669"/>
    <property type="project" value="InterPro"/>
</dbReference>
<dbReference type="PANTHER" id="PTHR47165">
    <property type="entry name" value="OS03G0429900 PROTEIN"/>
    <property type="match status" value="1"/>
</dbReference>